<dbReference type="Gene3D" id="1.25.40.10">
    <property type="entry name" value="Tetratricopeptide repeat domain"/>
    <property type="match status" value="1"/>
</dbReference>
<evidence type="ECO:0000313" key="2">
    <source>
        <dbReference type="EMBL" id="MEU7297150.1"/>
    </source>
</evidence>
<dbReference type="Proteomes" id="UP001551210">
    <property type="component" value="Unassembled WGS sequence"/>
</dbReference>
<protein>
    <recommendedName>
        <fullName evidence="4">Regulatory protein</fullName>
    </recommendedName>
</protein>
<reference evidence="2 3" key="1">
    <citation type="submission" date="2024-06" db="EMBL/GenBank/DDBJ databases">
        <title>The Natural Products Discovery Center: Release of the First 8490 Sequenced Strains for Exploring Actinobacteria Biosynthetic Diversity.</title>
        <authorList>
            <person name="Kalkreuter E."/>
            <person name="Kautsar S.A."/>
            <person name="Yang D."/>
            <person name="Bader C.D."/>
            <person name="Teijaro C.N."/>
            <person name="Fluegel L."/>
            <person name="Davis C.M."/>
            <person name="Simpson J.R."/>
            <person name="Lauterbach L."/>
            <person name="Steele A.D."/>
            <person name="Gui C."/>
            <person name="Meng S."/>
            <person name="Li G."/>
            <person name="Viehrig K."/>
            <person name="Ye F."/>
            <person name="Su P."/>
            <person name="Kiefer A.F."/>
            <person name="Nichols A."/>
            <person name="Cepeda A.J."/>
            <person name="Yan W."/>
            <person name="Fan B."/>
            <person name="Jiang Y."/>
            <person name="Adhikari A."/>
            <person name="Zheng C.-J."/>
            <person name="Schuster L."/>
            <person name="Cowan T.M."/>
            <person name="Smanski M.J."/>
            <person name="Chevrette M.G."/>
            <person name="De Carvalho L.P.S."/>
            <person name="Shen B."/>
        </authorList>
    </citation>
    <scope>NUCLEOTIDE SEQUENCE [LARGE SCALE GENOMIC DNA]</scope>
    <source>
        <strain evidence="2 3">NPDC045705</strain>
    </source>
</reference>
<proteinExistence type="predicted"/>
<dbReference type="EMBL" id="JBEZAM010000058">
    <property type="protein sequence ID" value="MEU7297150.1"/>
    <property type="molecule type" value="Genomic_DNA"/>
</dbReference>
<keyword evidence="3" id="KW-1185">Reference proteome</keyword>
<feature type="compositionally biased region" description="Polar residues" evidence="1">
    <location>
        <begin position="218"/>
        <end position="227"/>
    </location>
</feature>
<dbReference type="SUPFAM" id="SSF48452">
    <property type="entry name" value="TPR-like"/>
    <property type="match status" value="1"/>
</dbReference>
<feature type="compositionally biased region" description="Basic and acidic residues" evidence="1">
    <location>
        <begin position="450"/>
        <end position="467"/>
    </location>
</feature>
<dbReference type="RefSeq" id="WP_359214220.1">
    <property type="nucleotide sequence ID" value="NZ_JBEZAM010000058.1"/>
</dbReference>
<evidence type="ECO:0000313" key="3">
    <source>
        <dbReference type="Proteomes" id="UP001551210"/>
    </source>
</evidence>
<dbReference type="InterPro" id="IPR011990">
    <property type="entry name" value="TPR-like_helical_dom_sf"/>
</dbReference>
<feature type="region of interest" description="Disordered" evidence="1">
    <location>
        <begin position="418"/>
        <end position="485"/>
    </location>
</feature>
<feature type="region of interest" description="Disordered" evidence="1">
    <location>
        <begin position="184"/>
        <end position="237"/>
    </location>
</feature>
<evidence type="ECO:0008006" key="4">
    <source>
        <dbReference type="Google" id="ProtNLM"/>
    </source>
</evidence>
<sequence length="504" mass="55593">MALRVAGNWLTVRSGWPVDHLIRRLADEERRLGALAAGDVRVEAAFELSYRQLTGQAARMLRFLSLVPGPDMTATYGAALTTTSVFEAEDVMEELVEAGLLQATFTGRYQLHDLLRIFARARLAREDEPAEREAAEDRLRTWLLETTAVAGRWYKPTYGAPPCPPGRAWSPWRPLNRLGPGWRPRHPPGSPPWETRPVGVSTPGSWRPPKPWTGTAAWRSTGNTGPRSSVCRAKPPPHSTTGYLQAIHLNYYSLVLSLNKQRHREAIQRAEEALAHARAVQDTTQQAWALVYAVFPHRHLSEAKTGLDKARVGIELFEAIGDHDGWIEAVGLYGASLRDLGRAEEALVQHGRMVAFLDTSDCPLTGRTADTYRAYAGDALGSDCAALRRWREAADHLRGALLRMRRLDIRHTEGSTLLHLSEGPDRTGRNRRGPLLPPPPPHPGRQGRQQRPEDRAETPGDAPRRLSDTAAATRPGSDARECGVSFESSGRIALSRAAGTIIGS</sequence>
<name>A0ABV3D3S5_STREX</name>
<comment type="caution">
    <text evidence="2">The sequence shown here is derived from an EMBL/GenBank/DDBJ whole genome shotgun (WGS) entry which is preliminary data.</text>
</comment>
<evidence type="ECO:0000256" key="1">
    <source>
        <dbReference type="SAM" id="MobiDB-lite"/>
    </source>
</evidence>
<accession>A0ABV3D3S5</accession>
<organism evidence="2 3">
    <name type="scientific">Streptomyces exfoliatus</name>
    <name type="common">Streptomyces hydrogenans</name>
    <dbReference type="NCBI Taxonomy" id="1905"/>
    <lineage>
        <taxon>Bacteria</taxon>
        <taxon>Bacillati</taxon>
        <taxon>Actinomycetota</taxon>
        <taxon>Actinomycetes</taxon>
        <taxon>Kitasatosporales</taxon>
        <taxon>Streptomycetaceae</taxon>
        <taxon>Streptomyces</taxon>
    </lineage>
</organism>
<gene>
    <name evidence="2" type="ORF">AB0A76_28790</name>
</gene>